<dbReference type="RefSeq" id="WP_148966679.1">
    <property type="nucleotide sequence ID" value="NZ_VTEU01000008.1"/>
</dbReference>
<dbReference type="EMBL" id="VTEU01000008">
    <property type="protein sequence ID" value="TYS57323.1"/>
    <property type="molecule type" value="Genomic_DNA"/>
</dbReference>
<dbReference type="Proteomes" id="UP000323393">
    <property type="component" value="Unassembled WGS sequence"/>
</dbReference>
<dbReference type="InterPro" id="IPR035901">
    <property type="entry name" value="GIY-YIG_endonuc_sf"/>
</dbReference>
<dbReference type="SUPFAM" id="SSF82771">
    <property type="entry name" value="GIY-YIG endonuclease"/>
    <property type="match status" value="1"/>
</dbReference>
<reference evidence="1 2" key="1">
    <citation type="submission" date="2019-08" db="EMBL/GenBank/DDBJ databases">
        <title>Bacillus genomes from the desert of Cuatro Cienegas, Coahuila.</title>
        <authorList>
            <person name="Olmedo-Alvarez G."/>
        </authorList>
    </citation>
    <scope>NUCLEOTIDE SEQUENCE [LARGE SCALE GENOMIC DNA]</scope>
    <source>
        <strain evidence="1 2">CH88_3T</strain>
    </source>
</reference>
<accession>A0AA94WLR6</accession>
<name>A0AA94WLR6_9BACI</name>
<sequence>MGNELSQEEIFQLITQQKIAGLRKHINYQKAVAVSIQSITEDERHWIRKMLSSTSFEFMLKEDELIWLKQISEDYNLNYDAIVKLSPNYIRLKKVQFEKYSNKENVREKIDYLRSNLKEYTPEELIVLRTKKARQDMGLENFIGIYIIYNHVRNSYYVGKSGGVFSRAYKHFVTNPSKSEARSRTTSEYKLPELYNDYRSGDKFTISLIPLKETPFSILEELEAYAIAAYNASVEYGGYNRTEGNVHSKVCFNNYDHEKVANFIINKVKDTEIFTTLTNDKKRMKYTWTLALELALPRTPSFRLNFSKKIKEFHKDNKK</sequence>
<evidence type="ECO:0000313" key="1">
    <source>
        <dbReference type="EMBL" id="TYS57323.1"/>
    </source>
</evidence>
<dbReference type="Gene3D" id="3.40.1440.10">
    <property type="entry name" value="GIY-YIG endonuclease"/>
    <property type="match status" value="1"/>
</dbReference>
<proteinExistence type="predicted"/>
<protein>
    <submittedName>
        <fullName evidence="1">Excinuclease ABC subunit C</fullName>
    </submittedName>
</protein>
<comment type="caution">
    <text evidence="1">The sequence shown here is derived from an EMBL/GenBank/DDBJ whole genome shotgun (WGS) entry which is preliminary data.</text>
</comment>
<evidence type="ECO:0000313" key="2">
    <source>
        <dbReference type="Proteomes" id="UP000323393"/>
    </source>
</evidence>
<organism evidence="1 2">
    <name type="scientific">Sutcliffiella horikoshii</name>
    <dbReference type="NCBI Taxonomy" id="79883"/>
    <lineage>
        <taxon>Bacteria</taxon>
        <taxon>Bacillati</taxon>
        <taxon>Bacillota</taxon>
        <taxon>Bacilli</taxon>
        <taxon>Bacillales</taxon>
        <taxon>Bacillaceae</taxon>
        <taxon>Sutcliffiella</taxon>
    </lineage>
</organism>
<dbReference type="AlphaFoldDB" id="A0AA94WLR6"/>
<gene>
    <name evidence="1" type="ORF">FZC74_16665</name>
</gene>